<accession>A0A3N4I7M4</accession>
<name>A0A3N4I7M4_ASCIM</name>
<reference evidence="2 3" key="1">
    <citation type="journal article" date="2018" name="Nat. Ecol. Evol.">
        <title>Pezizomycetes genomes reveal the molecular basis of ectomycorrhizal truffle lifestyle.</title>
        <authorList>
            <person name="Murat C."/>
            <person name="Payen T."/>
            <person name="Noel B."/>
            <person name="Kuo A."/>
            <person name="Morin E."/>
            <person name="Chen J."/>
            <person name="Kohler A."/>
            <person name="Krizsan K."/>
            <person name="Balestrini R."/>
            <person name="Da Silva C."/>
            <person name="Montanini B."/>
            <person name="Hainaut M."/>
            <person name="Levati E."/>
            <person name="Barry K.W."/>
            <person name="Belfiori B."/>
            <person name="Cichocki N."/>
            <person name="Clum A."/>
            <person name="Dockter R.B."/>
            <person name="Fauchery L."/>
            <person name="Guy J."/>
            <person name="Iotti M."/>
            <person name="Le Tacon F."/>
            <person name="Lindquist E.A."/>
            <person name="Lipzen A."/>
            <person name="Malagnac F."/>
            <person name="Mello A."/>
            <person name="Molinier V."/>
            <person name="Miyauchi S."/>
            <person name="Poulain J."/>
            <person name="Riccioni C."/>
            <person name="Rubini A."/>
            <person name="Sitrit Y."/>
            <person name="Splivallo R."/>
            <person name="Traeger S."/>
            <person name="Wang M."/>
            <person name="Zifcakova L."/>
            <person name="Wipf D."/>
            <person name="Zambonelli A."/>
            <person name="Paolocci F."/>
            <person name="Nowrousian M."/>
            <person name="Ottonello S."/>
            <person name="Baldrian P."/>
            <person name="Spatafora J.W."/>
            <person name="Henrissat B."/>
            <person name="Nagy L.G."/>
            <person name="Aury J.M."/>
            <person name="Wincker P."/>
            <person name="Grigoriev I.V."/>
            <person name="Bonfante P."/>
            <person name="Martin F.M."/>
        </authorList>
    </citation>
    <scope>NUCLEOTIDE SEQUENCE [LARGE SCALE GENOMIC DNA]</scope>
    <source>
        <strain evidence="2 3">RN42</strain>
    </source>
</reference>
<proteinExistence type="predicted"/>
<evidence type="ECO:0000313" key="2">
    <source>
        <dbReference type="EMBL" id="RPA80110.1"/>
    </source>
</evidence>
<protein>
    <submittedName>
        <fullName evidence="2">Uncharacterized protein</fullName>
    </submittedName>
</protein>
<feature type="compositionally biased region" description="Basic and acidic residues" evidence="1">
    <location>
        <begin position="51"/>
        <end position="69"/>
    </location>
</feature>
<sequence length="135" mass="15280">MSTKCMKLADRTVSDTATCPRINCIELHCRYHAIRPGSTAANPITISDSEDDHHKDSGHDHSDCEHSDGDCPTDWDSELEGDFGGTCPVWELGTPERLEGEGEELMERWAEWENKMKEPCCKRKYYKYNPKLGGS</sequence>
<evidence type="ECO:0000256" key="1">
    <source>
        <dbReference type="SAM" id="MobiDB-lite"/>
    </source>
</evidence>
<keyword evidence="3" id="KW-1185">Reference proteome</keyword>
<dbReference type="Proteomes" id="UP000275078">
    <property type="component" value="Unassembled WGS sequence"/>
</dbReference>
<organism evidence="2 3">
    <name type="scientific">Ascobolus immersus RN42</name>
    <dbReference type="NCBI Taxonomy" id="1160509"/>
    <lineage>
        <taxon>Eukaryota</taxon>
        <taxon>Fungi</taxon>
        <taxon>Dikarya</taxon>
        <taxon>Ascomycota</taxon>
        <taxon>Pezizomycotina</taxon>
        <taxon>Pezizomycetes</taxon>
        <taxon>Pezizales</taxon>
        <taxon>Ascobolaceae</taxon>
        <taxon>Ascobolus</taxon>
    </lineage>
</organism>
<gene>
    <name evidence="2" type="ORF">BJ508DRAFT_327603</name>
</gene>
<feature type="region of interest" description="Disordered" evidence="1">
    <location>
        <begin position="40"/>
        <end position="71"/>
    </location>
</feature>
<dbReference type="AlphaFoldDB" id="A0A3N4I7M4"/>
<evidence type="ECO:0000313" key="3">
    <source>
        <dbReference type="Proteomes" id="UP000275078"/>
    </source>
</evidence>
<dbReference type="EMBL" id="ML119691">
    <property type="protein sequence ID" value="RPA80110.1"/>
    <property type="molecule type" value="Genomic_DNA"/>
</dbReference>